<dbReference type="Proteomes" id="UP001159179">
    <property type="component" value="Unassembled WGS sequence"/>
</dbReference>
<dbReference type="AlphaFoldDB" id="A0AAW6SX05"/>
<name>A0AAW6SX05_9BACI</name>
<sequence>MKKIIGVSLLSLGLLGFVASGIQKVETADLPSQHSTFKTIKMADLPSQHSTFKSINVADLPSQH</sequence>
<dbReference type="RefSeq" id="WP_180212629.1">
    <property type="nucleotide sequence ID" value="NZ_BOQX01000010.1"/>
</dbReference>
<proteinExistence type="predicted"/>
<evidence type="ECO:0008006" key="3">
    <source>
        <dbReference type="Google" id="ProtNLM"/>
    </source>
</evidence>
<dbReference type="GeneID" id="79870218"/>
<protein>
    <recommendedName>
        <fullName evidence="3">Phr family secreted Rap phosphatase inhibitor</fullName>
    </recommendedName>
</protein>
<gene>
    <name evidence="1" type="ORF">P5X88_20640</name>
</gene>
<comment type="caution">
    <text evidence="1">The sequence shown here is derived from an EMBL/GenBank/DDBJ whole genome shotgun (WGS) entry which is preliminary data.</text>
</comment>
<accession>A0AAW6SX05</accession>
<dbReference type="EMBL" id="JAROYP010000014">
    <property type="protein sequence ID" value="MDH5163346.1"/>
    <property type="molecule type" value="Genomic_DNA"/>
</dbReference>
<evidence type="ECO:0000313" key="1">
    <source>
        <dbReference type="EMBL" id="MDH5163346.1"/>
    </source>
</evidence>
<reference evidence="1" key="1">
    <citation type="submission" date="2023-03" db="EMBL/GenBank/DDBJ databases">
        <title>Bacterial isolates from washroom surfaces on a university campus.</title>
        <authorList>
            <person name="Holman D.B."/>
            <person name="Gzyl K.E."/>
            <person name="Taheri A.E."/>
        </authorList>
    </citation>
    <scope>NUCLEOTIDE SEQUENCE</scope>
    <source>
        <strain evidence="1">RD03</strain>
    </source>
</reference>
<organism evidence="1 2">
    <name type="scientific">Heyndrickxia oleronia</name>
    <dbReference type="NCBI Taxonomy" id="38875"/>
    <lineage>
        <taxon>Bacteria</taxon>
        <taxon>Bacillati</taxon>
        <taxon>Bacillota</taxon>
        <taxon>Bacilli</taxon>
        <taxon>Bacillales</taxon>
        <taxon>Bacillaceae</taxon>
        <taxon>Heyndrickxia</taxon>
    </lineage>
</organism>
<evidence type="ECO:0000313" key="2">
    <source>
        <dbReference type="Proteomes" id="UP001159179"/>
    </source>
</evidence>